<dbReference type="AlphaFoldDB" id="A0A5C1E6V9"/>
<dbReference type="Gene3D" id="3.40.50.1000">
    <property type="entry name" value="HAD superfamily/HAD-like"/>
    <property type="match status" value="1"/>
</dbReference>
<sequence length="349" mass="38670">MALDLDNTLHAGVLGEDGIDGVQLTPGHAALQRYIKSLQKRGIFIALVSRNERPDVEALFAQRPDYPLRWDDFSAIEVSWGDKAAAITRITQTLRIAPDAVLFVDDNPGELASVTRQHPQTHTVYAPPEANQTLQAIHFYPGLWRWKVESDDTKRIADLQAGAEREALAKSITDPAEYFRSLQVTLLYRHDPVEQLTRLADLCHKTNQFNLALRRLNQSDLAQRLGGSNACVTSVQLTDRLSDSGVIAVIVAERRGAQLVVEELCVSCRAMGRNLEDSIILPALRGMPIFVGCQEVIFRVEHGPRNQPALNWLAQLLELKAPPDPGHHLIPAQRLIDFIPAAGVTLTQA</sequence>
<organism evidence="1 2">
    <name type="scientific">Oryzomicrobium terrae</name>
    <dbReference type="NCBI Taxonomy" id="1735038"/>
    <lineage>
        <taxon>Bacteria</taxon>
        <taxon>Pseudomonadati</taxon>
        <taxon>Pseudomonadota</taxon>
        <taxon>Betaproteobacteria</taxon>
        <taxon>Rhodocyclales</taxon>
        <taxon>Rhodocyclaceae</taxon>
        <taxon>Oryzomicrobium</taxon>
    </lineage>
</organism>
<dbReference type="SUPFAM" id="SSF56784">
    <property type="entry name" value="HAD-like"/>
    <property type="match status" value="1"/>
</dbReference>
<dbReference type="KEGG" id="otr:OTERR_09390"/>
<evidence type="ECO:0008006" key="3">
    <source>
        <dbReference type="Google" id="ProtNLM"/>
    </source>
</evidence>
<reference evidence="1 2" key="1">
    <citation type="submission" date="2017-07" db="EMBL/GenBank/DDBJ databases">
        <title>Complete genome sequence of Oryzomicrobium terrae TPP412.</title>
        <authorList>
            <person name="Chiu L.-W."/>
            <person name="Lo K.-J."/>
            <person name="Tsai Y.-M."/>
            <person name="Lin S.-S."/>
            <person name="Kuo C.-H."/>
            <person name="Liu C.-T."/>
        </authorList>
    </citation>
    <scope>NUCLEOTIDE SEQUENCE [LARGE SCALE GENOMIC DNA]</scope>
    <source>
        <strain evidence="1 2">TPP412</strain>
    </source>
</reference>
<evidence type="ECO:0000313" key="2">
    <source>
        <dbReference type="Proteomes" id="UP000323671"/>
    </source>
</evidence>
<proteinExistence type="predicted"/>
<accession>A0A5C1E6V9</accession>
<dbReference type="InterPro" id="IPR010037">
    <property type="entry name" value="FkbH_domain"/>
</dbReference>
<protein>
    <recommendedName>
        <fullName evidence="3">HAD-IIIC family phosphatase</fullName>
    </recommendedName>
</protein>
<dbReference type="EMBL" id="CP022579">
    <property type="protein sequence ID" value="QEL64415.1"/>
    <property type="molecule type" value="Genomic_DNA"/>
</dbReference>
<dbReference type="InterPro" id="IPR010033">
    <property type="entry name" value="HAD_SF_ppase_IIIC"/>
</dbReference>
<dbReference type="InterPro" id="IPR036412">
    <property type="entry name" value="HAD-like_sf"/>
</dbReference>
<evidence type="ECO:0000313" key="1">
    <source>
        <dbReference type="EMBL" id="QEL64415.1"/>
    </source>
</evidence>
<keyword evidence="2" id="KW-1185">Reference proteome</keyword>
<gene>
    <name evidence="1" type="ORF">OTERR_09390</name>
</gene>
<name>A0A5C1E6V9_9RHOO</name>
<dbReference type="InterPro" id="IPR023214">
    <property type="entry name" value="HAD_sf"/>
</dbReference>
<dbReference type="Proteomes" id="UP000323671">
    <property type="component" value="Chromosome"/>
</dbReference>
<dbReference type="NCBIfam" id="TIGR01686">
    <property type="entry name" value="FkbH"/>
    <property type="match status" value="1"/>
</dbReference>
<dbReference type="NCBIfam" id="TIGR01681">
    <property type="entry name" value="HAD-SF-IIIC"/>
    <property type="match status" value="1"/>
</dbReference>